<proteinExistence type="predicted"/>
<reference evidence="1" key="1">
    <citation type="submission" date="2023-10" db="EMBL/GenBank/DDBJ databases">
        <title>Genome assembly of Pristionchus species.</title>
        <authorList>
            <person name="Yoshida K."/>
            <person name="Sommer R.J."/>
        </authorList>
    </citation>
    <scope>NUCLEOTIDE SEQUENCE</scope>
    <source>
        <strain evidence="1">RS5133</strain>
    </source>
</reference>
<dbReference type="PANTHER" id="PTHR31581:SF1">
    <property type="entry name" value="KICSTOR SUBUNIT 2"/>
    <property type="match status" value="1"/>
</dbReference>
<accession>A0AAV5WPA6</accession>
<evidence type="ECO:0000313" key="1">
    <source>
        <dbReference type="EMBL" id="GMT31647.1"/>
    </source>
</evidence>
<keyword evidence="2" id="KW-1185">Reference proteome</keyword>
<dbReference type="PANTHER" id="PTHR31581">
    <property type="entry name" value="KICSTOR COMPLEX PROTEIN C12ORF66"/>
    <property type="match status" value="1"/>
</dbReference>
<organism evidence="1 2">
    <name type="scientific">Pristionchus fissidentatus</name>
    <dbReference type="NCBI Taxonomy" id="1538716"/>
    <lineage>
        <taxon>Eukaryota</taxon>
        <taxon>Metazoa</taxon>
        <taxon>Ecdysozoa</taxon>
        <taxon>Nematoda</taxon>
        <taxon>Chromadorea</taxon>
        <taxon>Rhabditida</taxon>
        <taxon>Rhabditina</taxon>
        <taxon>Diplogasteromorpha</taxon>
        <taxon>Diplogasteroidea</taxon>
        <taxon>Neodiplogasteridae</taxon>
        <taxon>Pristionchus</taxon>
    </lineage>
</organism>
<evidence type="ECO:0000313" key="2">
    <source>
        <dbReference type="Proteomes" id="UP001432322"/>
    </source>
</evidence>
<feature type="non-terminal residue" evidence="1">
    <location>
        <position position="1"/>
    </location>
</feature>
<protein>
    <submittedName>
        <fullName evidence="1">Uncharacterized protein</fullName>
    </submittedName>
</protein>
<dbReference type="SUPFAM" id="SSF158548">
    <property type="entry name" value="FLJ32549 domain-like"/>
    <property type="match status" value="1"/>
</dbReference>
<comment type="caution">
    <text evidence="1">The sequence shown here is derived from an EMBL/GenBank/DDBJ whole genome shotgun (WGS) entry which is preliminary data.</text>
</comment>
<name>A0AAV5WPA6_9BILA</name>
<gene>
    <name evidence="1" type="ORF">PFISCL1PPCAC_22944</name>
</gene>
<sequence length="474" mass="53959">DVTDEAVVALDDLECVAPGGAADNFLIVPPQVSKYFSDFGRNVRRMQFDAASQVMHTAVESARVNDGAGYGRNTSEVVSWKEIMNAFGQLALTESLYVQLPFLANVRQLAGKREAEMRRHFTATIDAFARISAHLVRGTVPHHICEQAHAYCEAREMLIACHRRIVTANESNDEPLDTIEESLQRVCGMVKDFHHPLLSDLAHNFSLEAEMLRSLIGIQRSVLYTGILETTIRLKELRERLVFWLKDIDWGREERRGLFSSSLKPAEKWARCRVFAYLHSYHAWLTLKYTFLFYETLGPYGNPLDAPKEGDESIDALTMHEVLAPIKKREKEALMAILIDRSRDSDLCYIAGRDYKCARGVSQSTTSVPSGKFPLLYMHAPDKQVFAAHYDEMMATIRASQQALDDGKRVYVIKRRERGDKCTTYFYERLESRLVVVLAIPSKRAEKDVHITKFFTQFCTTFRGATLAAKWRAV</sequence>
<dbReference type="GO" id="GO:0042149">
    <property type="term" value="P:cellular response to glucose starvation"/>
    <property type="evidence" value="ECO:0007669"/>
    <property type="project" value="TreeGrafter"/>
</dbReference>
<dbReference type="GO" id="GO:0034198">
    <property type="term" value="P:cellular response to amino acid starvation"/>
    <property type="evidence" value="ECO:0007669"/>
    <property type="project" value="TreeGrafter"/>
</dbReference>
<dbReference type="GO" id="GO:0061462">
    <property type="term" value="P:protein localization to lysosome"/>
    <property type="evidence" value="ECO:0007669"/>
    <property type="project" value="TreeGrafter"/>
</dbReference>
<dbReference type="InterPro" id="IPR018544">
    <property type="entry name" value="KICS_2"/>
</dbReference>
<dbReference type="InterPro" id="IPR038060">
    <property type="entry name" value="C12orf66-like_central_sf"/>
</dbReference>
<dbReference type="SUPFAM" id="SSF160651">
    <property type="entry name" value="FLJ32549 C-terminal domain-like"/>
    <property type="match status" value="1"/>
</dbReference>
<dbReference type="GO" id="GO:1904262">
    <property type="term" value="P:negative regulation of TORC1 signaling"/>
    <property type="evidence" value="ECO:0007669"/>
    <property type="project" value="TreeGrafter"/>
</dbReference>
<dbReference type="AlphaFoldDB" id="A0AAV5WPA6"/>
<dbReference type="Proteomes" id="UP001432322">
    <property type="component" value="Unassembled WGS sequence"/>
</dbReference>
<dbReference type="Gene3D" id="3.30.450.240">
    <property type="match status" value="1"/>
</dbReference>
<dbReference type="EMBL" id="BTSY01000006">
    <property type="protein sequence ID" value="GMT31647.1"/>
    <property type="molecule type" value="Genomic_DNA"/>
</dbReference>
<dbReference type="Pfam" id="PF09404">
    <property type="entry name" value="C12orf66_like"/>
    <property type="match status" value="1"/>
</dbReference>
<dbReference type="Gene3D" id="1.10.3450.30">
    <property type="match status" value="1"/>
</dbReference>